<accession>A0A2H3JHJ1</accession>
<proteinExistence type="predicted"/>
<keyword evidence="3" id="KW-1185">Reference proteome</keyword>
<dbReference type="AlphaFoldDB" id="A0A2H3JHJ1"/>
<dbReference type="OrthoDB" id="5577714at2759"/>
<evidence type="ECO:0000313" key="3">
    <source>
        <dbReference type="Proteomes" id="UP000218811"/>
    </source>
</evidence>
<evidence type="ECO:0000256" key="1">
    <source>
        <dbReference type="SAM" id="MobiDB-lite"/>
    </source>
</evidence>
<dbReference type="OMA" id="NNCQLIF"/>
<name>A0A2H3JHJ1_WOLCO</name>
<protein>
    <submittedName>
        <fullName evidence="2">Uncharacterized protein</fullName>
    </submittedName>
</protein>
<gene>
    <name evidence="2" type="ORF">WOLCODRAFT_70647</name>
</gene>
<dbReference type="Proteomes" id="UP000218811">
    <property type="component" value="Unassembled WGS sequence"/>
</dbReference>
<reference evidence="2 3" key="1">
    <citation type="journal article" date="2012" name="Science">
        <title>The Paleozoic origin of enzymatic lignin decomposition reconstructed from 31 fungal genomes.</title>
        <authorList>
            <person name="Floudas D."/>
            <person name="Binder M."/>
            <person name="Riley R."/>
            <person name="Barry K."/>
            <person name="Blanchette R.A."/>
            <person name="Henrissat B."/>
            <person name="Martinez A.T."/>
            <person name="Otillar R."/>
            <person name="Spatafora J.W."/>
            <person name="Yadav J.S."/>
            <person name="Aerts A."/>
            <person name="Benoit I."/>
            <person name="Boyd A."/>
            <person name="Carlson A."/>
            <person name="Copeland A."/>
            <person name="Coutinho P.M."/>
            <person name="de Vries R.P."/>
            <person name="Ferreira P."/>
            <person name="Findley K."/>
            <person name="Foster B."/>
            <person name="Gaskell J."/>
            <person name="Glotzer D."/>
            <person name="Gorecki P."/>
            <person name="Heitman J."/>
            <person name="Hesse C."/>
            <person name="Hori C."/>
            <person name="Igarashi K."/>
            <person name="Jurgens J.A."/>
            <person name="Kallen N."/>
            <person name="Kersten P."/>
            <person name="Kohler A."/>
            <person name="Kuees U."/>
            <person name="Kumar T.K.A."/>
            <person name="Kuo A."/>
            <person name="LaButti K."/>
            <person name="Larrondo L.F."/>
            <person name="Lindquist E."/>
            <person name="Ling A."/>
            <person name="Lombard V."/>
            <person name="Lucas S."/>
            <person name="Lundell T."/>
            <person name="Martin R."/>
            <person name="McLaughlin D.J."/>
            <person name="Morgenstern I."/>
            <person name="Morin E."/>
            <person name="Murat C."/>
            <person name="Nagy L.G."/>
            <person name="Nolan M."/>
            <person name="Ohm R.A."/>
            <person name="Patyshakuliyeva A."/>
            <person name="Rokas A."/>
            <person name="Ruiz-Duenas F.J."/>
            <person name="Sabat G."/>
            <person name="Salamov A."/>
            <person name="Samejima M."/>
            <person name="Schmutz J."/>
            <person name="Slot J.C."/>
            <person name="St John F."/>
            <person name="Stenlid J."/>
            <person name="Sun H."/>
            <person name="Sun S."/>
            <person name="Syed K."/>
            <person name="Tsang A."/>
            <person name="Wiebenga A."/>
            <person name="Young D."/>
            <person name="Pisabarro A."/>
            <person name="Eastwood D.C."/>
            <person name="Martin F."/>
            <person name="Cullen D."/>
            <person name="Grigoriev I.V."/>
            <person name="Hibbett D.S."/>
        </authorList>
    </citation>
    <scope>NUCLEOTIDE SEQUENCE [LARGE SCALE GENOMIC DNA]</scope>
    <source>
        <strain evidence="2 3">MD-104</strain>
    </source>
</reference>
<sequence length="52" mass="5730">MNSQTIDEAEYLLDQLPPPSSDEDSIVTKLRQRLNDLLTDLRSGAEGVARAS</sequence>
<organism evidence="2 3">
    <name type="scientific">Wolfiporia cocos (strain MD-104)</name>
    <name type="common">Brown rot fungus</name>
    <dbReference type="NCBI Taxonomy" id="742152"/>
    <lineage>
        <taxon>Eukaryota</taxon>
        <taxon>Fungi</taxon>
        <taxon>Dikarya</taxon>
        <taxon>Basidiomycota</taxon>
        <taxon>Agaricomycotina</taxon>
        <taxon>Agaricomycetes</taxon>
        <taxon>Polyporales</taxon>
        <taxon>Phaeolaceae</taxon>
        <taxon>Wolfiporia</taxon>
    </lineage>
</organism>
<evidence type="ECO:0000313" key="2">
    <source>
        <dbReference type="EMBL" id="PCH41660.1"/>
    </source>
</evidence>
<dbReference type="STRING" id="742152.A0A2H3JHJ1"/>
<feature type="region of interest" description="Disordered" evidence="1">
    <location>
        <begin position="1"/>
        <end position="25"/>
    </location>
</feature>
<dbReference type="EMBL" id="KB468113">
    <property type="protein sequence ID" value="PCH41660.1"/>
    <property type="molecule type" value="Genomic_DNA"/>
</dbReference>